<name>A0A9W4UA67_9PLEO</name>
<gene>
    <name evidence="1" type="ORF">PDIGIT_LOCUS4233</name>
</gene>
<dbReference type="AlphaFoldDB" id="A0A9W4UA67"/>
<dbReference type="Proteomes" id="UP001152607">
    <property type="component" value="Unassembled WGS sequence"/>
</dbReference>
<dbReference type="OrthoDB" id="3799235at2759"/>
<keyword evidence="2" id="KW-1185">Reference proteome</keyword>
<evidence type="ECO:0000313" key="1">
    <source>
        <dbReference type="EMBL" id="CAI6330412.1"/>
    </source>
</evidence>
<accession>A0A9W4UA67</accession>
<comment type="caution">
    <text evidence="1">The sequence shown here is derived from an EMBL/GenBank/DDBJ whole genome shotgun (WGS) entry which is preliminary data.</text>
</comment>
<evidence type="ECO:0000313" key="2">
    <source>
        <dbReference type="Proteomes" id="UP001152607"/>
    </source>
</evidence>
<organism evidence="1 2">
    <name type="scientific">Periconia digitata</name>
    <dbReference type="NCBI Taxonomy" id="1303443"/>
    <lineage>
        <taxon>Eukaryota</taxon>
        <taxon>Fungi</taxon>
        <taxon>Dikarya</taxon>
        <taxon>Ascomycota</taxon>
        <taxon>Pezizomycotina</taxon>
        <taxon>Dothideomycetes</taxon>
        <taxon>Pleosporomycetidae</taxon>
        <taxon>Pleosporales</taxon>
        <taxon>Massarineae</taxon>
        <taxon>Periconiaceae</taxon>
        <taxon>Periconia</taxon>
    </lineage>
</organism>
<reference evidence="1" key="1">
    <citation type="submission" date="2023-01" db="EMBL/GenBank/DDBJ databases">
        <authorList>
            <person name="Van Ghelder C."/>
            <person name="Rancurel C."/>
        </authorList>
    </citation>
    <scope>NUCLEOTIDE SEQUENCE</scope>
    <source>
        <strain evidence="1">CNCM I-4278</strain>
    </source>
</reference>
<protein>
    <submittedName>
        <fullName evidence="1">Uncharacterized protein</fullName>
    </submittedName>
</protein>
<sequence length="103" mass="11122">MDYQAPTGGAGGRGCYNCTYHLCSHSDASSIVCLSVCLSVRLVHPFVSQRHELQPDTEPMPPTSCDLPTSLATPDVAFAIRHCHAFIPDDDFLVTFLITAAVL</sequence>
<dbReference type="EMBL" id="CAOQHR010000002">
    <property type="protein sequence ID" value="CAI6330412.1"/>
    <property type="molecule type" value="Genomic_DNA"/>
</dbReference>
<proteinExistence type="predicted"/>